<organism evidence="10 11">
    <name type="scientific">Ditylenchus dipsaci</name>
    <dbReference type="NCBI Taxonomy" id="166011"/>
    <lineage>
        <taxon>Eukaryota</taxon>
        <taxon>Metazoa</taxon>
        <taxon>Ecdysozoa</taxon>
        <taxon>Nematoda</taxon>
        <taxon>Chromadorea</taxon>
        <taxon>Rhabditida</taxon>
        <taxon>Tylenchina</taxon>
        <taxon>Tylenchomorpha</taxon>
        <taxon>Sphaerularioidea</taxon>
        <taxon>Anguinidae</taxon>
        <taxon>Anguininae</taxon>
        <taxon>Ditylenchus</taxon>
    </lineage>
</organism>
<dbReference type="FunFam" id="1.10.287.110:FF:000036">
    <property type="entry name" value="dnaJ homolog subfamily C member 25"/>
    <property type="match status" value="1"/>
</dbReference>
<comment type="subcellular location">
    <subcellularLocation>
        <location evidence="1">Membrane</location>
        <topology evidence="1">Multi-pass membrane protein</topology>
    </subcellularLocation>
</comment>
<keyword evidence="3 7" id="KW-1133">Transmembrane helix</keyword>
<dbReference type="Proteomes" id="UP000887574">
    <property type="component" value="Unplaced"/>
</dbReference>
<dbReference type="SMART" id="SM00271">
    <property type="entry name" value="DnaJ"/>
    <property type="match status" value="1"/>
</dbReference>
<name>A0A915CMM8_9BILA</name>
<evidence type="ECO:0000256" key="1">
    <source>
        <dbReference type="ARBA" id="ARBA00004141"/>
    </source>
</evidence>
<dbReference type="GO" id="GO:0006457">
    <property type="term" value="P:protein folding"/>
    <property type="evidence" value="ECO:0007669"/>
    <property type="project" value="InterPro"/>
</dbReference>
<dbReference type="PROSITE" id="PS00636">
    <property type="entry name" value="DNAJ_1"/>
    <property type="match status" value="1"/>
</dbReference>
<dbReference type="InterPro" id="IPR001623">
    <property type="entry name" value="DnaJ_domain"/>
</dbReference>
<feature type="transmembrane region" description="Helical" evidence="7">
    <location>
        <begin position="204"/>
        <end position="225"/>
    </location>
</feature>
<keyword evidence="8" id="KW-0732">Signal</keyword>
<dbReference type="InterPro" id="IPR036869">
    <property type="entry name" value="J_dom_sf"/>
</dbReference>
<dbReference type="PANTHER" id="PTHR44176">
    <property type="entry name" value="DNAJ HOMOLOG SUBFAMILY C MEMBER 25"/>
    <property type="match status" value="1"/>
</dbReference>
<feature type="domain" description="J" evidence="9">
    <location>
        <begin position="34"/>
        <end position="103"/>
    </location>
</feature>
<dbReference type="InterPro" id="IPR018253">
    <property type="entry name" value="DnaJ_domain_CS"/>
</dbReference>
<dbReference type="AlphaFoldDB" id="A0A915CMM8"/>
<dbReference type="PROSITE" id="PS50076">
    <property type="entry name" value="DNAJ_2"/>
    <property type="match status" value="1"/>
</dbReference>
<feature type="signal peptide" evidence="8">
    <location>
        <begin position="1"/>
        <end position="21"/>
    </location>
</feature>
<sequence>MLLVLRLLAFFASQLVGPCIGVGLAPGLYCGLDTCYEALGVERESFNKSELSKIYRKLARQYHPDRVKDPDLVEESEKKFRLIATAYETLKDDETRTYYDYYLDNPEERYYNYYQYYRMRATPKVDVKYVILVAILLISVFQYLSGLQKHTEAMKYAKEQFDKMGKIKKKQKNGTDPELIISGIIEENINISGGYKKQTIYDTLAWQIITLPLILFRYLAWWTVWAKKYWIQKQEYDEEAKLYLIQKHLKINSDQFLALGEKTIDDYMAKQLWKSRSSTTGKRQYKRFLKKNAGSTISFLDE</sequence>
<keyword evidence="5" id="KW-0143">Chaperone</keyword>
<feature type="transmembrane region" description="Helical" evidence="7">
    <location>
        <begin position="127"/>
        <end position="145"/>
    </location>
</feature>
<evidence type="ECO:0000259" key="9">
    <source>
        <dbReference type="PROSITE" id="PS50076"/>
    </source>
</evidence>
<evidence type="ECO:0000256" key="5">
    <source>
        <dbReference type="ARBA" id="ARBA00023186"/>
    </source>
</evidence>
<dbReference type="InterPro" id="IPR044632">
    <property type="entry name" value="DNAJC25-like"/>
</dbReference>
<keyword evidence="10" id="KW-1185">Reference proteome</keyword>
<keyword evidence="4 7" id="KW-0472">Membrane</keyword>
<dbReference type="Gene3D" id="1.10.287.110">
    <property type="entry name" value="DnaJ domain"/>
    <property type="match status" value="1"/>
</dbReference>
<dbReference type="PANTHER" id="PTHR44176:SF1">
    <property type="entry name" value="DNAJ HOMOLOG SUBFAMILY C MEMBER 25"/>
    <property type="match status" value="1"/>
</dbReference>
<feature type="chain" id="PRO_5037401936" evidence="8">
    <location>
        <begin position="22"/>
        <end position="302"/>
    </location>
</feature>
<dbReference type="CDD" id="cd06257">
    <property type="entry name" value="DnaJ"/>
    <property type="match status" value="1"/>
</dbReference>
<proteinExistence type="inferred from homology"/>
<evidence type="ECO:0000256" key="3">
    <source>
        <dbReference type="ARBA" id="ARBA00022989"/>
    </source>
</evidence>
<dbReference type="PRINTS" id="PR00625">
    <property type="entry name" value="JDOMAIN"/>
</dbReference>
<evidence type="ECO:0000313" key="10">
    <source>
        <dbReference type="Proteomes" id="UP000887574"/>
    </source>
</evidence>
<dbReference type="SUPFAM" id="SSF46565">
    <property type="entry name" value="Chaperone J-domain"/>
    <property type="match status" value="1"/>
</dbReference>
<keyword evidence="2 7" id="KW-0812">Transmembrane</keyword>
<evidence type="ECO:0000256" key="6">
    <source>
        <dbReference type="ARBA" id="ARBA00024193"/>
    </source>
</evidence>
<evidence type="ECO:0000256" key="8">
    <source>
        <dbReference type="SAM" id="SignalP"/>
    </source>
</evidence>
<protein>
    <submittedName>
        <fullName evidence="11">J domain-containing protein</fullName>
    </submittedName>
</protein>
<evidence type="ECO:0000256" key="7">
    <source>
        <dbReference type="SAM" id="Phobius"/>
    </source>
</evidence>
<dbReference type="GO" id="GO:0005789">
    <property type="term" value="C:endoplasmic reticulum membrane"/>
    <property type="evidence" value="ECO:0007669"/>
    <property type="project" value="TreeGrafter"/>
</dbReference>
<dbReference type="Pfam" id="PF00226">
    <property type="entry name" value="DnaJ"/>
    <property type="match status" value="1"/>
</dbReference>
<evidence type="ECO:0000313" key="11">
    <source>
        <dbReference type="WBParaSite" id="jg10597"/>
    </source>
</evidence>
<dbReference type="WBParaSite" id="jg10597">
    <property type="protein sequence ID" value="jg10597"/>
    <property type="gene ID" value="jg10597"/>
</dbReference>
<reference evidence="11" key="1">
    <citation type="submission" date="2022-11" db="UniProtKB">
        <authorList>
            <consortium name="WormBaseParasite"/>
        </authorList>
    </citation>
    <scope>IDENTIFICATION</scope>
</reference>
<evidence type="ECO:0000256" key="4">
    <source>
        <dbReference type="ARBA" id="ARBA00023136"/>
    </source>
</evidence>
<accession>A0A915CMM8</accession>
<evidence type="ECO:0000256" key="2">
    <source>
        <dbReference type="ARBA" id="ARBA00022692"/>
    </source>
</evidence>
<comment type="similarity">
    <text evidence="6">Belongs to the DNAJC25 family.</text>
</comment>